<dbReference type="Proteomes" id="UP000324897">
    <property type="component" value="Chromosome 7"/>
</dbReference>
<dbReference type="Gramene" id="TVU17207">
    <property type="protein sequence ID" value="TVU17207"/>
    <property type="gene ID" value="EJB05_33226"/>
</dbReference>
<evidence type="ECO:0000313" key="2">
    <source>
        <dbReference type="EMBL" id="TVU17207.1"/>
    </source>
</evidence>
<feature type="region of interest" description="Disordered" evidence="1">
    <location>
        <begin position="21"/>
        <end position="40"/>
    </location>
</feature>
<accession>A0A5J9U196</accession>
<sequence length="190" mass="20877">MLTSHTSSSLQAHPAVDAVAQSCEGGKAEPPLSSAPWSSASSRRCAELLICKQEVDEALRQREEADESSDIEDETEFQYFSDNEGPTINDDDDCSDFGGVVTAVGRLPGDAFRQDGATERCKANKANREKVKYQQRTGSRSFVAHGHVLLQQEKYKDAPPTPFDLFKEFHCSSKTGFSENIKDAIVLDNV</sequence>
<proteinExistence type="predicted"/>
<protein>
    <submittedName>
        <fullName evidence="2">Uncharacterized protein</fullName>
    </submittedName>
</protein>
<evidence type="ECO:0000313" key="3">
    <source>
        <dbReference type="Proteomes" id="UP000324897"/>
    </source>
</evidence>
<feature type="compositionally biased region" description="Low complexity" evidence="1">
    <location>
        <begin position="28"/>
        <end position="40"/>
    </location>
</feature>
<dbReference type="EMBL" id="RWGY01000029">
    <property type="protein sequence ID" value="TVU17207.1"/>
    <property type="molecule type" value="Genomic_DNA"/>
</dbReference>
<evidence type="ECO:0000256" key="1">
    <source>
        <dbReference type="SAM" id="MobiDB-lite"/>
    </source>
</evidence>
<feature type="non-terminal residue" evidence="2">
    <location>
        <position position="1"/>
    </location>
</feature>
<keyword evidence="3" id="KW-1185">Reference proteome</keyword>
<comment type="caution">
    <text evidence="2">The sequence shown here is derived from an EMBL/GenBank/DDBJ whole genome shotgun (WGS) entry which is preliminary data.</text>
</comment>
<dbReference type="AlphaFoldDB" id="A0A5J9U196"/>
<organism evidence="2 3">
    <name type="scientific">Eragrostis curvula</name>
    <name type="common">weeping love grass</name>
    <dbReference type="NCBI Taxonomy" id="38414"/>
    <lineage>
        <taxon>Eukaryota</taxon>
        <taxon>Viridiplantae</taxon>
        <taxon>Streptophyta</taxon>
        <taxon>Embryophyta</taxon>
        <taxon>Tracheophyta</taxon>
        <taxon>Spermatophyta</taxon>
        <taxon>Magnoliopsida</taxon>
        <taxon>Liliopsida</taxon>
        <taxon>Poales</taxon>
        <taxon>Poaceae</taxon>
        <taxon>PACMAD clade</taxon>
        <taxon>Chloridoideae</taxon>
        <taxon>Eragrostideae</taxon>
        <taxon>Eragrostidinae</taxon>
        <taxon>Eragrostis</taxon>
    </lineage>
</organism>
<name>A0A5J9U196_9POAL</name>
<reference evidence="2 3" key="1">
    <citation type="journal article" date="2019" name="Sci. Rep.">
        <title>A high-quality genome of Eragrostis curvula grass provides insights into Poaceae evolution and supports new strategies to enhance forage quality.</title>
        <authorList>
            <person name="Carballo J."/>
            <person name="Santos B.A.C.M."/>
            <person name="Zappacosta D."/>
            <person name="Garbus I."/>
            <person name="Selva J.P."/>
            <person name="Gallo C.A."/>
            <person name="Diaz A."/>
            <person name="Albertini E."/>
            <person name="Caccamo M."/>
            <person name="Echenique V."/>
        </authorList>
    </citation>
    <scope>NUCLEOTIDE SEQUENCE [LARGE SCALE GENOMIC DNA]</scope>
    <source>
        <strain evidence="3">cv. Victoria</strain>
        <tissue evidence="2">Leaf</tissue>
    </source>
</reference>
<gene>
    <name evidence="2" type="ORF">EJB05_33226</name>
</gene>